<keyword evidence="6" id="KW-0472">Membrane</keyword>
<dbReference type="Gene3D" id="3.40.605.10">
    <property type="entry name" value="Aldehyde Dehydrogenase, Chain A, domain 1"/>
    <property type="match status" value="1"/>
</dbReference>
<dbReference type="InterPro" id="IPR015590">
    <property type="entry name" value="Aldehyde_DH_dom"/>
</dbReference>
<feature type="transmembrane region" description="Helical" evidence="6">
    <location>
        <begin position="483"/>
        <end position="499"/>
    </location>
</feature>
<sequence>MSKQVEYTALDRIEDHVSSLRQVFLSGKLRDLKKRKQQLHQLYRLVEENQEAIHEALAQDLRKPKHEAFSGEIAPVLDECLYFIEHLDRLAKDEKVKPRLTINRLAQVMIRREPLGLVLILGCWNYPLALVPLAGAIAAGNTVILKPSEIAPYTATLISRLFSLYMDTNCYRIVNGGPEETTELLKYPFDHIFYTGNQQVAKIIMTAAAQHLTPVTLELGGKCPAIILSDADIQLTANRIAWGKLFNAGQVCIAVDYVVCPTSKRDAFVAAYKRVLEEWYTDPQTSKDYARIVSERHVKRIADMLNQRQSGEIVVGGTIDLEDRYVAPTLVTGVDFDDPSLMSDEIFGPVLPLITYQALDEAIAMVNRHPSPLALYLFSNQKSSIEQVLNNTRSGGVTINDCLVHQAEYAIPFGGVGASGMGSYHGDKSFSTFTHERSMIIKKQTMEGSNQARYPPYSESKYALLRLVLGHHPLMLTLKKYKSPLKIIVAICAFLVFYFKRKNM</sequence>
<evidence type="ECO:0000313" key="9">
    <source>
        <dbReference type="Proteomes" id="UP000093000"/>
    </source>
</evidence>
<dbReference type="InParanoid" id="A0A1C7NCJ8"/>
<dbReference type="STRING" id="101091.A0A1C7NCJ8"/>
<organism evidence="8 9">
    <name type="scientific">Choanephora cucurbitarum</name>
    <dbReference type="NCBI Taxonomy" id="101091"/>
    <lineage>
        <taxon>Eukaryota</taxon>
        <taxon>Fungi</taxon>
        <taxon>Fungi incertae sedis</taxon>
        <taxon>Mucoromycota</taxon>
        <taxon>Mucoromycotina</taxon>
        <taxon>Mucoromycetes</taxon>
        <taxon>Mucorales</taxon>
        <taxon>Mucorineae</taxon>
        <taxon>Choanephoraceae</taxon>
        <taxon>Choanephoroideae</taxon>
        <taxon>Choanephora</taxon>
    </lineage>
</organism>
<dbReference type="Pfam" id="PF00171">
    <property type="entry name" value="Aldedh"/>
    <property type="match status" value="1"/>
</dbReference>
<dbReference type="FunFam" id="3.40.605.10:FF:000004">
    <property type="entry name" value="Aldehyde dehydrogenase"/>
    <property type="match status" value="1"/>
</dbReference>
<proteinExistence type="inferred from homology"/>
<keyword evidence="3" id="KW-0520">NAD</keyword>
<comment type="similarity">
    <text evidence="1 4">Belongs to the aldehyde dehydrogenase family.</text>
</comment>
<evidence type="ECO:0000256" key="6">
    <source>
        <dbReference type="SAM" id="Phobius"/>
    </source>
</evidence>
<dbReference type="PANTHER" id="PTHR43570">
    <property type="entry name" value="ALDEHYDE DEHYDROGENASE"/>
    <property type="match status" value="1"/>
</dbReference>
<feature type="active site" evidence="5">
    <location>
        <position position="218"/>
    </location>
</feature>
<evidence type="ECO:0000256" key="2">
    <source>
        <dbReference type="ARBA" id="ARBA00023002"/>
    </source>
</evidence>
<dbReference type="InterPro" id="IPR016163">
    <property type="entry name" value="Ald_DH_C"/>
</dbReference>
<evidence type="ECO:0000256" key="3">
    <source>
        <dbReference type="ARBA" id="ARBA00023027"/>
    </source>
</evidence>
<dbReference type="PANTHER" id="PTHR43570:SF16">
    <property type="entry name" value="ALDEHYDE DEHYDROGENASE TYPE III, ISOFORM Q"/>
    <property type="match status" value="1"/>
</dbReference>
<dbReference type="FunFam" id="3.40.309.10:FF:000025">
    <property type="entry name" value="Aldehyde dehydrogenase"/>
    <property type="match status" value="1"/>
</dbReference>
<name>A0A1C7NCJ8_9FUNG</name>
<protein>
    <recommendedName>
        <fullName evidence="4">Aldehyde dehydrogenase</fullName>
    </recommendedName>
</protein>
<dbReference type="SUPFAM" id="SSF53720">
    <property type="entry name" value="ALDH-like"/>
    <property type="match status" value="1"/>
</dbReference>
<accession>A0A1C7NCJ8</accession>
<dbReference type="InterPro" id="IPR016162">
    <property type="entry name" value="Ald_DH_N"/>
</dbReference>
<dbReference type="OrthoDB" id="440325at2759"/>
<reference evidence="8 9" key="1">
    <citation type="submission" date="2016-03" db="EMBL/GenBank/DDBJ databases">
        <title>Choanephora cucurbitarum.</title>
        <authorList>
            <person name="Min B."/>
            <person name="Park H."/>
            <person name="Park J.-H."/>
            <person name="Shin H.-D."/>
            <person name="Choi I.-G."/>
        </authorList>
    </citation>
    <scope>NUCLEOTIDE SEQUENCE [LARGE SCALE GENOMIC DNA]</scope>
    <source>
        <strain evidence="8 9">KUS-F28377</strain>
    </source>
</reference>
<keyword evidence="2 4" id="KW-0560">Oxidoreductase</keyword>
<evidence type="ECO:0000259" key="7">
    <source>
        <dbReference type="Pfam" id="PF00171"/>
    </source>
</evidence>
<evidence type="ECO:0000256" key="1">
    <source>
        <dbReference type="ARBA" id="ARBA00009986"/>
    </source>
</evidence>
<dbReference type="InterPro" id="IPR016160">
    <property type="entry name" value="Ald_DH_CS_CYS"/>
</dbReference>
<comment type="caution">
    <text evidence="8">The sequence shown here is derived from an EMBL/GenBank/DDBJ whole genome shotgun (WGS) entry which is preliminary data.</text>
</comment>
<dbReference type="CDD" id="cd07087">
    <property type="entry name" value="ALDH_F3-13-14_CALDH-like"/>
    <property type="match status" value="1"/>
</dbReference>
<keyword evidence="6" id="KW-1133">Transmembrane helix</keyword>
<dbReference type="GO" id="GO:0004029">
    <property type="term" value="F:aldehyde dehydrogenase (NAD+) activity"/>
    <property type="evidence" value="ECO:0007669"/>
    <property type="project" value="TreeGrafter"/>
</dbReference>
<dbReference type="AlphaFoldDB" id="A0A1C7NCJ8"/>
<feature type="active site" evidence="5">
    <location>
        <position position="252"/>
    </location>
</feature>
<dbReference type="Gene3D" id="3.40.309.10">
    <property type="entry name" value="Aldehyde Dehydrogenase, Chain A, domain 2"/>
    <property type="match status" value="1"/>
</dbReference>
<dbReference type="PIRSF" id="PIRSF036492">
    <property type="entry name" value="ALDH"/>
    <property type="match status" value="1"/>
</dbReference>
<dbReference type="GO" id="GO:0006081">
    <property type="term" value="P:aldehyde metabolic process"/>
    <property type="evidence" value="ECO:0007669"/>
    <property type="project" value="InterPro"/>
</dbReference>
<keyword evidence="9" id="KW-1185">Reference proteome</keyword>
<evidence type="ECO:0000256" key="5">
    <source>
        <dbReference type="PIRSR" id="PIRSR036492-1"/>
    </source>
</evidence>
<dbReference type="InterPro" id="IPR016161">
    <property type="entry name" value="Ald_DH/histidinol_DH"/>
</dbReference>
<dbReference type="Proteomes" id="UP000093000">
    <property type="component" value="Unassembled WGS sequence"/>
</dbReference>
<gene>
    <name evidence="8" type="primary">Aldh3a1</name>
    <name evidence="8" type="ORF">A0J61_05113</name>
</gene>
<dbReference type="GO" id="GO:0005737">
    <property type="term" value="C:cytoplasm"/>
    <property type="evidence" value="ECO:0007669"/>
    <property type="project" value="TreeGrafter"/>
</dbReference>
<dbReference type="PROSITE" id="PS00070">
    <property type="entry name" value="ALDEHYDE_DEHYDR_CYS"/>
    <property type="match status" value="1"/>
</dbReference>
<keyword evidence="6" id="KW-0812">Transmembrane</keyword>
<evidence type="ECO:0000256" key="4">
    <source>
        <dbReference type="PIRNR" id="PIRNR036492"/>
    </source>
</evidence>
<dbReference type="EMBL" id="LUGH01000267">
    <property type="protein sequence ID" value="OBZ86842.1"/>
    <property type="molecule type" value="Genomic_DNA"/>
</dbReference>
<feature type="domain" description="Aldehyde dehydrogenase" evidence="7">
    <location>
        <begin position="13"/>
        <end position="437"/>
    </location>
</feature>
<evidence type="ECO:0000313" key="8">
    <source>
        <dbReference type="EMBL" id="OBZ86842.1"/>
    </source>
</evidence>
<dbReference type="InterPro" id="IPR012394">
    <property type="entry name" value="Aldehyde_DH_NAD(P)"/>
</dbReference>